<comment type="caution">
    <text evidence="1">The sequence shown here is derived from an EMBL/GenBank/DDBJ whole genome shotgun (WGS) entry which is preliminary data.</text>
</comment>
<protein>
    <submittedName>
        <fullName evidence="1">Uncharacterized protein</fullName>
    </submittedName>
</protein>
<accession>A0A822FQV0</accession>
<sequence length="41" mass="4041">MSLCDSILLGTIGGGCLGDGGVDGSSLRCPNFRFLHGVASG</sequence>
<evidence type="ECO:0000313" key="2">
    <source>
        <dbReference type="Proteomes" id="UP000663848"/>
    </source>
</evidence>
<dbReference type="AlphaFoldDB" id="A0A822FQV0"/>
<reference evidence="1" key="1">
    <citation type="submission" date="2021-02" db="EMBL/GenBank/DDBJ databases">
        <authorList>
            <person name="Nowell W R."/>
        </authorList>
    </citation>
    <scope>NUCLEOTIDE SEQUENCE</scope>
</reference>
<dbReference type="Proteomes" id="UP000663848">
    <property type="component" value="Unassembled WGS sequence"/>
</dbReference>
<evidence type="ECO:0000313" key="1">
    <source>
        <dbReference type="EMBL" id="CAF5135046.1"/>
    </source>
</evidence>
<gene>
    <name evidence="1" type="ORF">QYT958_LOCUS47182</name>
</gene>
<proteinExistence type="predicted"/>
<name>A0A822FQV0_9BILA</name>
<organism evidence="1 2">
    <name type="scientific">Rotaria socialis</name>
    <dbReference type="NCBI Taxonomy" id="392032"/>
    <lineage>
        <taxon>Eukaryota</taxon>
        <taxon>Metazoa</taxon>
        <taxon>Spiralia</taxon>
        <taxon>Gnathifera</taxon>
        <taxon>Rotifera</taxon>
        <taxon>Eurotatoria</taxon>
        <taxon>Bdelloidea</taxon>
        <taxon>Philodinida</taxon>
        <taxon>Philodinidae</taxon>
        <taxon>Rotaria</taxon>
    </lineage>
</organism>
<feature type="non-terminal residue" evidence="1">
    <location>
        <position position="41"/>
    </location>
</feature>
<dbReference type="EMBL" id="CAJOBR010087451">
    <property type="protein sequence ID" value="CAF5135046.1"/>
    <property type="molecule type" value="Genomic_DNA"/>
</dbReference>